<reference evidence="2" key="1">
    <citation type="submission" date="2021-01" db="EMBL/GenBank/DDBJ databases">
        <authorList>
            <consortium name="Genoscope - CEA"/>
            <person name="William W."/>
        </authorList>
    </citation>
    <scope>NUCLEOTIDE SEQUENCE</scope>
</reference>
<feature type="transmembrane region" description="Helical" evidence="1">
    <location>
        <begin position="130"/>
        <end position="152"/>
    </location>
</feature>
<accession>A0A8S1LPT6</accession>
<feature type="transmembrane region" description="Helical" evidence="1">
    <location>
        <begin position="57"/>
        <end position="79"/>
    </location>
</feature>
<gene>
    <name evidence="2" type="ORF">PSON_ATCC_30995.1.T0260319</name>
</gene>
<feature type="transmembrane region" description="Helical" evidence="1">
    <location>
        <begin position="164"/>
        <end position="185"/>
    </location>
</feature>
<keyword evidence="1" id="KW-0812">Transmembrane</keyword>
<feature type="transmembrane region" description="Helical" evidence="1">
    <location>
        <begin position="232"/>
        <end position="255"/>
    </location>
</feature>
<evidence type="ECO:0000313" key="2">
    <source>
        <dbReference type="EMBL" id="CAD8070298.1"/>
    </source>
</evidence>
<sequence length="850" mass="98186">MSKDINPIQFTKHQYSPQIQKQSLQSLKIVVPICIIFTLCSIVIAFMWYSFNGLSEYLLLGLNNVAILIVCIFSLYWSLTFQIVRDVINQQEGYPLSTIPYYHSLFTQILCAIQVALALSLIQYNSYNQFLLILPLTIIEIFLLLYIANVSRQFNIREYGVQRLIVYASSAINLIILAFAAYYLKKVISQINYQMYQVSRTNIEISLIKIILLAFFILTIIVATFNLRKIKAYFVTLSYIIISLCILAACANGMLVRRIQSLNFELSTPNGCRFAMQTISEISLKHELQCSQKYFHLDQSPYLPCEQDQQTYEWESNTNNKLGCINLKCCKTVQNYLFSPINSLCISINLIIMIGLVQAFNGAMLSESIFKKYKINIVDDGVIFILLLILAIFAVCTYNFTPDLTIKVQHSLVKEESVLNQITILPTPLYKNFDKQERLVGFQNLQSCQSITSVMIQKINFQTDNNYQGIILAIQGTNGQFTILNEENYMNLSVVTDNEITKQFFQGQTIPFDRILIKGNIEEAEKFIKENLYFCSDYPLNADFEILKEFYKIPKKRILVGIPKETQKFADEAFKFYDVKINIEDATNFQPISNSEIEIYEGKYLTQSCQIIKQLQRHLFVLKTDENGSVTLNKLSQGNSYTIMIQKPDYKRTCSVLDLQRRIPKTNYIFRLTSGIPKHSVRVILEWSSRSLNLDLYGIFKVNEHMCMTGPLSKSCGGMEHTSITKEDQHIEILDLKQLEPQIYTLFVKRFLTKQETLDLLPKQRINQDWIDSDPHITVYLSELKYPLIEFRLPQITNQQMEKVDMTWMVFQIDGTQSDAPNSIQKMTSDISNDEIKSNTASKKPYWPSI</sequence>
<feature type="transmembrane region" description="Helical" evidence="1">
    <location>
        <begin position="381"/>
        <end position="400"/>
    </location>
</feature>
<dbReference type="AlphaFoldDB" id="A0A8S1LPT6"/>
<feature type="transmembrane region" description="Helical" evidence="1">
    <location>
        <begin position="100"/>
        <end position="124"/>
    </location>
</feature>
<feature type="transmembrane region" description="Helical" evidence="1">
    <location>
        <begin position="29"/>
        <end position="51"/>
    </location>
</feature>
<feature type="transmembrane region" description="Helical" evidence="1">
    <location>
        <begin position="341"/>
        <end position="360"/>
    </location>
</feature>
<proteinExistence type="predicted"/>
<dbReference type="OrthoDB" id="294817at2759"/>
<dbReference type="EMBL" id="CAJJDN010000026">
    <property type="protein sequence ID" value="CAD8070298.1"/>
    <property type="molecule type" value="Genomic_DNA"/>
</dbReference>
<feature type="transmembrane region" description="Helical" evidence="1">
    <location>
        <begin position="205"/>
        <end position="225"/>
    </location>
</feature>
<keyword evidence="1" id="KW-1133">Transmembrane helix</keyword>
<keyword evidence="1" id="KW-0472">Membrane</keyword>
<comment type="caution">
    <text evidence="2">The sequence shown here is derived from an EMBL/GenBank/DDBJ whole genome shotgun (WGS) entry which is preliminary data.</text>
</comment>
<keyword evidence="3" id="KW-1185">Reference proteome</keyword>
<evidence type="ECO:0000313" key="3">
    <source>
        <dbReference type="Proteomes" id="UP000692954"/>
    </source>
</evidence>
<name>A0A8S1LPT6_9CILI</name>
<evidence type="ECO:0000256" key="1">
    <source>
        <dbReference type="SAM" id="Phobius"/>
    </source>
</evidence>
<organism evidence="2 3">
    <name type="scientific">Paramecium sonneborni</name>
    <dbReference type="NCBI Taxonomy" id="65129"/>
    <lineage>
        <taxon>Eukaryota</taxon>
        <taxon>Sar</taxon>
        <taxon>Alveolata</taxon>
        <taxon>Ciliophora</taxon>
        <taxon>Intramacronucleata</taxon>
        <taxon>Oligohymenophorea</taxon>
        <taxon>Peniculida</taxon>
        <taxon>Parameciidae</taxon>
        <taxon>Paramecium</taxon>
    </lineage>
</organism>
<evidence type="ECO:0008006" key="4">
    <source>
        <dbReference type="Google" id="ProtNLM"/>
    </source>
</evidence>
<dbReference type="Proteomes" id="UP000692954">
    <property type="component" value="Unassembled WGS sequence"/>
</dbReference>
<protein>
    <recommendedName>
        <fullName evidence="4">Transmembrane protein</fullName>
    </recommendedName>
</protein>